<dbReference type="InterPro" id="IPR037914">
    <property type="entry name" value="SpoVT-AbrB_sf"/>
</dbReference>
<dbReference type="InterPro" id="IPR038619">
    <property type="entry name" value="MraZ_sf"/>
</dbReference>
<dbReference type="PROSITE" id="PS50893">
    <property type="entry name" value="ABC_TRANSPORTER_2"/>
    <property type="match status" value="1"/>
</dbReference>
<dbReference type="GO" id="GO:0022857">
    <property type="term" value="F:transmembrane transporter activity"/>
    <property type="evidence" value="ECO:0007669"/>
    <property type="project" value="UniProtKB-ARBA"/>
</dbReference>
<dbReference type="SUPFAM" id="SSF89447">
    <property type="entry name" value="AbrB/MazE/MraZ-like"/>
    <property type="match status" value="1"/>
</dbReference>
<dbReference type="OrthoDB" id="9802264at2"/>
<keyword evidence="1" id="KW-0813">Transport</keyword>
<sequence>MTQPATPTLADLRAQADARQAPAGQDGDALVVCEGLVRIYRREGVEVVALQGLDLQVRRGELIAVVGASGSGKSTLLGILSGLDQPTAGAVTVAGRNLLTMTPAQRLDYRRSTVGFVFQQTGANLLPYLTAAENVALPLRATGVRAPARRARAAELLSVLGLADHANRRADQLSGGQQQRVAIAVALANDPELVLADEPTGELDSATAAEVYDAFARVNAELGVTVVIVTHDPAVADTVDRTVAIRDGRTASEVLRGPASATAPRTVREYAVLDRAGRLQLPHELVAALGLHQRVRLELAGDHIRIWPAERASSAASASSSGAIGEPPGGAASSGAVGQPGGGAASSGGPDDGEDHHGRHVKGSDG</sequence>
<dbReference type="PROSITE" id="PS00211">
    <property type="entry name" value="ABC_TRANSPORTER_1"/>
    <property type="match status" value="1"/>
</dbReference>
<dbReference type="GO" id="GO:0016887">
    <property type="term" value="F:ATP hydrolysis activity"/>
    <property type="evidence" value="ECO:0007669"/>
    <property type="project" value="InterPro"/>
</dbReference>
<keyword evidence="2" id="KW-0547">Nucleotide-binding</keyword>
<accession>D1BYE6</accession>
<evidence type="ECO:0000313" key="6">
    <source>
        <dbReference type="EMBL" id="ACZ31818.1"/>
    </source>
</evidence>
<dbReference type="Gene3D" id="3.40.1550.20">
    <property type="entry name" value="Transcriptional regulator MraZ domain"/>
    <property type="match status" value="1"/>
</dbReference>
<keyword evidence="3" id="KW-0067">ATP-binding</keyword>
<name>D1BYE6_XYLCX</name>
<dbReference type="STRING" id="446471.Xcel_2804"/>
<dbReference type="InterPro" id="IPR003593">
    <property type="entry name" value="AAA+_ATPase"/>
</dbReference>
<evidence type="ECO:0000256" key="4">
    <source>
        <dbReference type="SAM" id="MobiDB-lite"/>
    </source>
</evidence>
<feature type="compositionally biased region" description="Low complexity" evidence="4">
    <location>
        <begin position="318"/>
        <end position="337"/>
    </location>
</feature>
<dbReference type="CDD" id="cd03255">
    <property type="entry name" value="ABC_MJ0796_LolCDE_FtsE"/>
    <property type="match status" value="1"/>
</dbReference>
<dbReference type="eggNOG" id="COG1136">
    <property type="taxonomic scope" value="Bacteria"/>
</dbReference>
<dbReference type="GO" id="GO:0098796">
    <property type="term" value="C:membrane protein complex"/>
    <property type="evidence" value="ECO:0007669"/>
    <property type="project" value="UniProtKB-ARBA"/>
</dbReference>
<reference evidence="7" key="1">
    <citation type="submission" date="2009-11" db="EMBL/GenBank/DDBJ databases">
        <title>The complete chromosome of Xylanimonas cellulosilytica DSM 15894.</title>
        <authorList>
            <consortium name="US DOE Joint Genome Institute (JGI-PGF)"/>
            <person name="Lucas S."/>
            <person name="Copeland A."/>
            <person name="Lapidus A."/>
            <person name="Glavina del Rio T."/>
            <person name="Dalin E."/>
            <person name="Tice H."/>
            <person name="Bruce D."/>
            <person name="Goodwin L."/>
            <person name="Pitluck S."/>
            <person name="Kyrpides N."/>
            <person name="Mavromatis K."/>
            <person name="Ivanova N."/>
            <person name="Mikhailova N."/>
            <person name="Foster B."/>
            <person name="Clum A."/>
            <person name="Brettin T."/>
            <person name="Detter J.C."/>
            <person name="Han C."/>
            <person name="Larimer F."/>
            <person name="Land M."/>
            <person name="Hauser L."/>
            <person name="Markowitz V."/>
            <person name="Cheng J.F."/>
            <person name="Hugenholtz P."/>
            <person name="Woyke T."/>
            <person name="Wu D."/>
            <person name="Gehrich-Schroeter G."/>
            <person name="Schneider S."/>
            <person name="Pukall S.R."/>
            <person name="Klenk H.P."/>
            <person name="Eisen J.A."/>
        </authorList>
    </citation>
    <scope>NUCLEOTIDE SEQUENCE [LARGE SCALE GENOMIC DNA]</scope>
    <source>
        <strain evidence="7">DSM 15894 / CECT 5975 / LMG 20990 / XIL07</strain>
    </source>
</reference>
<dbReference type="GO" id="GO:0005886">
    <property type="term" value="C:plasma membrane"/>
    <property type="evidence" value="ECO:0007669"/>
    <property type="project" value="TreeGrafter"/>
</dbReference>
<evidence type="ECO:0000313" key="7">
    <source>
        <dbReference type="Proteomes" id="UP000002255"/>
    </source>
</evidence>
<dbReference type="Gene3D" id="3.40.50.300">
    <property type="entry name" value="P-loop containing nucleotide triphosphate hydrolases"/>
    <property type="match status" value="1"/>
</dbReference>
<reference evidence="6 7" key="2">
    <citation type="journal article" date="2010" name="Stand. Genomic Sci.">
        <title>Complete genome sequence of Xylanimonas cellulosilytica type strain (XIL07).</title>
        <authorList>
            <person name="Foster B."/>
            <person name="Pukall R."/>
            <person name="Abt B."/>
            <person name="Nolan M."/>
            <person name="Glavina Del Rio T."/>
            <person name="Chen F."/>
            <person name="Lucas S."/>
            <person name="Tice H."/>
            <person name="Pitluck S."/>
            <person name="Cheng J.-F."/>
            <person name="Chertkov O."/>
            <person name="Brettin T."/>
            <person name="Han C."/>
            <person name="Detter J.C."/>
            <person name="Bruce D."/>
            <person name="Goodwin L."/>
            <person name="Ivanova N."/>
            <person name="Mavromatis K."/>
            <person name="Pati A."/>
            <person name="Mikhailova N."/>
            <person name="Chen A."/>
            <person name="Palaniappan K."/>
            <person name="Land M."/>
            <person name="Hauser L."/>
            <person name="Chang Y.-J."/>
            <person name="Jeffries C.D."/>
            <person name="Chain P."/>
            <person name="Rohde M."/>
            <person name="Goeker M."/>
            <person name="Bristow J."/>
            <person name="Eisen J.A."/>
            <person name="Markowitz V."/>
            <person name="Hugenholtz P."/>
            <person name="Kyrpides N.C."/>
            <person name="Klenk H.-P."/>
            <person name="Lapidus A."/>
        </authorList>
    </citation>
    <scope>NUCLEOTIDE SEQUENCE [LARGE SCALE GENOMIC DNA]</scope>
    <source>
        <strain evidence="7">DSM 15894 / CECT 5975 / LMG 20990 / XIL07</strain>
    </source>
</reference>
<gene>
    <name evidence="6" type="ordered locus">Xcel_2804</name>
</gene>
<dbReference type="GO" id="GO:0005524">
    <property type="term" value="F:ATP binding"/>
    <property type="evidence" value="ECO:0007669"/>
    <property type="project" value="UniProtKB-KW"/>
</dbReference>
<evidence type="ECO:0000256" key="2">
    <source>
        <dbReference type="ARBA" id="ARBA00022741"/>
    </source>
</evidence>
<dbReference type="KEGG" id="xce:Xcel_2804"/>
<dbReference type="InterPro" id="IPR003439">
    <property type="entry name" value="ABC_transporter-like_ATP-bd"/>
</dbReference>
<dbReference type="RefSeq" id="WP_012879560.1">
    <property type="nucleotide sequence ID" value="NC_013530.1"/>
</dbReference>
<dbReference type="FunFam" id="3.40.50.300:FF:000032">
    <property type="entry name" value="Export ABC transporter ATP-binding protein"/>
    <property type="match status" value="1"/>
</dbReference>
<evidence type="ECO:0000256" key="3">
    <source>
        <dbReference type="ARBA" id="ARBA00022840"/>
    </source>
</evidence>
<dbReference type="InterPro" id="IPR015854">
    <property type="entry name" value="ABC_transpr_LolD-like"/>
</dbReference>
<dbReference type="Pfam" id="PF00005">
    <property type="entry name" value="ABC_tran"/>
    <property type="match status" value="1"/>
</dbReference>
<feature type="domain" description="ABC transporter" evidence="5">
    <location>
        <begin position="31"/>
        <end position="272"/>
    </location>
</feature>
<dbReference type="PANTHER" id="PTHR24220:SF685">
    <property type="entry name" value="ABC TRANSPORTER RELATED"/>
    <property type="match status" value="1"/>
</dbReference>
<proteinExistence type="predicted"/>
<feature type="compositionally biased region" description="Basic and acidic residues" evidence="4">
    <location>
        <begin position="354"/>
        <end position="366"/>
    </location>
</feature>
<evidence type="ECO:0000259" key="5">
    <source>
        <dbReference type="PROSITE" id="PS50893"/>
    </source>
</evidence>
<organism evidence="6 7">
    <name type="scientific">Xylanimonas cellulosilytica (strain DSM 15894 / JCM 12276 / CECT 5975 / KCTC 9989 / LMG 20990 / NBRC 107835 / XIL07)</name>
    <dbReference type="NCBI Taxonomy" id="446471"/>
    <lineage>
        <taxon>Bacteria</taxon>
        <taxon>Bacillati</taxon>
        <taxon>Actinomycetota</taxon>
        <taxon>Actinomycetes</taxon>
        <taxon>Micrococcales</taxon>
        <taxon>Promicromonosporaceae</taxon>
        <taxon>Xylanimonas</taxon>
    </lineage>
</organism>
<keyword evidence="7" id="KW-1185">Reference proteome</keyword>
<dbReference type="EMBL" id="CP001821">
    <property type="protein sequence ID" value="ACZ31818.1"/>
    <property type="molecule type" value="Genomic_DNA"/>
</dbReference>
<dbReference type="PANTHER" id="PTHR24220">
    <property type="entry name" value="IMPORT ATP-BINDING PROTEIN"/>
    <property type="match status" value="1"/>
</dbReference>
<dbReference type="InterPro" id="IPR027417">
    <property type="entry name" value="P-loop_NTPase"/>
</dbReference>
<dbReference type="Proteomes" id="UP000002255">
    <property type="component" value="Chromosome"/>
</dbReference>
<dbReference type="SUPFAM" id="SSF52540">
    <property type="entry name" value="P-loop containing nucleoside triphosphate hydrolases"/>
    <property type="match status" value="1"/>
</dbReference>
<protein>
    <submittedName>
        <fullName evidence="6">ABC transporter related protein</fullName>
    </submittedName>
</protein>
<dbReference type="InterPro" id="IPR017911">
    <property type="entry name" value="MacB-like_ATP-bd"/>
</dbReference>
<evidence type="ECO:0000256" key="1">
    <source>
        <dbReference type="ARBA" id="ARBA00022448"/>
    </source>
</evidence>
<dbReference type="HOGENOM" id="CLU_000604_1_22_11"/>
<dbReference type="InterPro" id="IPR017871">
    <property type="entry name" value="ABC_transporter-like_CS"/>
</dbReference>
<dbReference type="AlphaFoldDB" id="D1BYE6"/>
<feature type="region of interest" description="Disordered" evidence="4">
    <location>
        <begin position="318"/>
        <end position="366"/>
    </location>
</feature>
<dbReference type="SMART" id="SM00382">
    <property type="entry name" value="AAA"/>
    <property type="match status" value="1"/>
</dbReference>